<dbReference type="CDD" id="cd01324">
    <property type="entry name" value="cbb3_Oxidase_CcoQ"/>
    <property type="match status" value="1"/>
</dbReference>
<gene>
    <name evidence="3" type="ORF">GCM10009104_06320</name>
</gene>
<keyword evidence="2" id="KW-0812">Transmembrane</keyword>
<dbReference type="Pfam" id="PF05545">
    <property type="entry name" value="FixQ"/>
    <property type="match status" value="1"/>
</dbReference>
<evidence type="ECO:0000313" key="3">
    <source>
        <dbReference type="EMBL" id="GAA0683850.1"/>
    </source>
</evidence>
<feature type="region of interest" description="Disordered" evidence="1">
    <location>
        <begin position="37"/>
        <end position="66"/>
    </location>
</feature>
<comment type="caution">
    <text evidence="3">The sequence shown here is derived from an EMBL/GenBank/DDBJ whole genome shotgun (WGS) entry which is preliminary data.</text>
</comment>
<evidence type="ECO:0000313" key="4">
    <source>
        <dbReference type="Proteomes" id="UP001499915"/>
    </source>
</evidence>
<accession>A0ABP3T636</accession>
<name>A0ABP3T636_9GAMM</name>
<proteinExistence type="predicted"/>
<evidence type="ECO:0000256" key="2">
    <source>
        <dbReference type="SAM" id="Phobius"/>
    </source>
</evidence>
<dbReference type="RefSeq" id="WP_343802174.1">
    <property type="nucleotide sequence ID" value="NZ_BAAAET010000001.1"/>
</dbReference>
<organism evidence="3 4">
    <name type="scientific">Marinobacterium maritimum</name>
    <dbReference type="NCBI Taxonomy" id="500162"/>
    <lineage>
        <taxon>Bacteria</taxon>
        <taxon>Pseudomonadati</taxon>
        <taxon>Pseudomonadota</taxon>
        <taxon>Gammaproteobacteria</taxon>
        <taxon>Oceanospirillales</taxon>
        <taxon>Oceanospirillaceae</taxon>
        <taxon>Marinobacterium</taxon>
    </lineage>
</organism>
<sequence length="66" mass="7549">MSYEVYGPYLPVLMLLTFIGLFAWVLLPGNKKGFDEASNLPFADEEKSDDEQQQGQEGTHNRRDNK</sequence>
<reference evidence="4" key="1">
    <citation type="journal article" date="2019" name="Int. J. Syst. Evol. Microbiol.">
        <title>The Global Catalogue of Microorganisms (GCM) 10K type strain sequencing project: providing services to taxonomists for standard genome sequencing and annotation.</title>
        <authorList>
            <consortium name="The Broad Institute Genomics Platform"/>
            <consortium name="The Broad Institute Genome Sequencing Center for Infectious Disease"/>
            <person name="Wu L."/>
            <person name="Ma J."/>
        </authorList>
    </citation>
    <scope>NUCLEOTIDE SEQUENCE [LARGE SCALE GENOMIC DNA]</scope>
    <source>
        <strain evidence="4">JCM 15134</strain>
    </source>
</reference>
<keyword evidence="2" id="KW-1133">Transmembrane helix</keyword>
<dbReference type="InterPro" id="IPR008621">
    <property type="entry name" value="Cbb3-typ_cyt_oxidase_comp"/>
</dbReference>
<feature type="transmembrane region" description="Helical" evidence="2">
    <location>
        <begin position="6"/>
        <end position="27"/>
    </location>
</feature>
<evidence type="ECO:0000256" key="1">
    <source>
        <dbReference type="SAM" id="MobiDB-lite"/>
    </source>
</evidence>
<keyword evidence="4" id="KW-1185">Reference proteome</keyword>
<keyword evidence="2" id="KW-0472">Membrane</keyword>
<protein>
    <submittedName>
        <fullName evidence="3">CcoQ/FixQ family Cbb3-type cytochrome c oxidase assembly chaperone</fullName>
    </submittedName>
</protein>
<dbReference type="EMBL" id="BAAAET010000001">
    <property type="protein sequence ID" value="GAA0683850.1"/>
    <property type="molecule type" value="Genomic_DNA"/>
</dbReference>
<dbReference type="Proteomes" id="UP001499915">
    <property type="component" value="Unassembled WGS sequence"/>
</dbReference>